<dbReference type="InterPro" id="IPR036426">
    <property type="entry name" value="Bulb-type_lectin_dom_sf"/>
</dbReference>
<dbReference type="AlphaFoldDB" id="A0A427AIA5"/>
<name>A0A427AIA5_ENSVE</name>
<comment type="caution">
    <text evidence="2">The sequence shown here is derived from an EMBL/GenBank/DDBJ whole genome shotgun (WGS) entry which is preliminary data.</text>
</comment>
<proteinExistence type="predicted"/>
<dbReference type="Gene3D" id="2.90.10.10">
    <property type="entry name" value="Bulb-type lectin domain"/>
    <property type="match status" value="1"/>
</dbReference>
<sequence>MLRGSTRLVSSRYVCSDDKNESHIKGSATGKTDQTGKNQPPPMDRFLPFVFSTFGLLLLLHSPAVWGSVNSIYSEPSLQGMWSGRHLNDGVNDLSLGANCSILLHLRHSRNPETIYSGVPDTSSQSCVLWVDSMGTINVWPAGYPSNVGNVRSMPTAMGRYSLAVANGFANIYGPAMFSLTGRLTPTERGKLHGTETINGGDAVGLRTYAHNGNMNMNILQYGEHRLVLQNKCNLKIVGGNNEVMWETQTEMPSGAICMAELRKDGELYLGYVVNNIKHRLFGSGYFSTQKKYIMALRHDGDLVIYPMKPWAGSSSAADIRMVVNSIKG</sequence>
<evidence type="ECO:0000313" key="3">
    <source>
        <dbReference type="Proteomes" id="UP000287651"/>
    </source>
</evidence>
<reference evidence="2 3" key="1">
    <citation type="journal article" date="2014" name="Agronomy (Basel)">
        <title>A Draft Genome Sequence for Ensete ventricosum, the Drought-Tolerant Tree Against Hunger.</title>
        <authorList>
            <person name="Harrison J."/>
            <person name="Moore K.A."/>
            <person name="Paszkiewicz K."/>
            <person name="Jones T."/>
            <person name="Grant M."/>
            <person name="Ambacheew D."/>
            <person name="Muzemil S."/>
            <person name="Studholme D.J."/>
        </authorList>
    </citation>
    <scope>NUCLEOTIDE SEQUENCE [LARGE SCALE GENOMIC DNA]</scope>
</reference>
<gene>
    <name evidence="2" type="ORF">B296_00023748</name>
</gene>
<evidence type="ECO:0008006" key="4">
    <source>
        <dbReference type="Google" id="ProtNLM"/>
    </source>
</evidence>
<feature type="compositionally biased region" description="Polar residues" evidence="1">
    <location>
        <begin position="29"/>
        <end position="38"/>
    </location>
</feature>
<feature type="region of interest" description="Disordered" evidence="1">
    <location>
        <begin position="20"/>
        <end position="39"/>
    </location>
</feature>
<evidence type="ECO:0000256" key="1">
    <source>
        <dbReference type="SAM" id="MobiDB-lite"/>
    </source>
</evidence>
<dbReference type="EMBL" id="AMZH03002320">
    <property type="protein sequence ID" value="RRT75988.1"/>
    <property type="molecule type" value="Genomic_DNA"/>
</dbReference>
<dbReference type="Proteomes" id="UP000287651">
    <property type="component" value="Unassembled WGS sequence"/>
</dbReference>
<organism evidence="2 3">
    <name type="scientific">Ensete ventricosum</name>
    <name type="common">Abyssinian banana</name>
    <name type="synonym">Musa ensete</name>
    <dbReference type="NCBI Taxonomy" id="4639"/>
    <lineage>
        <taxon>Eukaryota</taxon>
        <taxon>Viridiplantae</taxon>
        <taxon>Streptophyta</taxon>
        <taxon>Embryophyta</taxon>
        <taxon>Tracheophyta</taxon>
        <taxon>Spermatophyta</taxon>
        <taxon>Magnoliopsida</taxon>
        <taxon>Liliopsida</taxon>
        <taxon>Zingiberales</taxon>
        <taxon>Musaceae</taxon>
        <taxon>Ensete</taxon>
    </lineage>
</organism>
<accession>A0A427AIA5</accession>
<evidence type="ECO:0000313" key="2">
    <source>
        <dbReference type="EMBL" id="RRT75988.1"/>
    </source>
</evidence>
<protein>
    <recommendedName>
        <fullName evidence="4">Bulb-type lectin domain-containing protein</fullName>
    </recommendedName>
</protein>
<dbReference type="SUPFAM" id="SSF51110">
    <property type="entry name" value="alpha-D-mannose-specific plant lectins"/>
    <property type="match status" value="1"/>
</dbReference>